<dbReference type="SUPFAM" id="SSF51445">
    <property type="entry name" value="(Trans)glycosidases"/>
    <property type="match status" value="1"/>
</dbReference>
<dbReference type="Gene3D" id="3.20.20.80">
    <property type="entry name" value="Glycosidases"/>
    <property type="match status" value="1"/>
</dbReference>
<dbReference type="GeneID" id="100208368"/>
<organism evidence="2 3">
    <name type="scientific">Hydra vulgaris</name>
    <name type="common">Hydra</name>
    <name type="synonym">Hydra attenuata</name>
    <dbReference type="NCBI Taxonomy" id="6087"/>
    <lineage>
        <taxon>Eukaryota</taxon>
        <taxon>Metazoa</taxon>
        <taxon>Cnidaria</taxon>
        <taxon>Hydrozoa</taxon>
        <taxon>Hydroidolina</taxon>
        <taxon>Anthoathecata</taxon>
        <taxon>Aplanulata</taxon>
        <taxon>Hydridae</taxon>
        <taxon>Hydra</taxon>
    </lineage>
</organism>
<dbReference type="InterPro" id="IPR005199">
    <property type="entry name" value="Glyco_hydro_79"/>
</dbReference>
<gene>
    <name evidence="3" type="primary">LOC100208368</name>
</gene>
<evidence type="ECO:0000256" key="1">
    <source>
        <dbReference type="ARBA" id="ARBA00009800"/>
    </source>
</evidence>
<proteinExistence type="inferred from homology"/>
<dbReference type="InterPro" id="IPR017853">
    <property type="entry name" value="GH"/>
</dbReference>
<dbReference type="Proteomes" id="UP001652625">
    <property type="component" value="Chromosome 13"/>
</dbReference>
<comment type="similarity">
    <text evidence="1">Belongs to the glycosyl hydrolase 79 family.</text>
</comment>
<protein>
    <submittedName>
        <fullName evidence="3">Heparanase isoform X2</fullName>
    </submittedName>
</protein>
<dbReference type="RefSeq" id="XP_065671829.1">
    <property type="nucleotide sequence ID" value="XM_065815757.1"/>
</dbReference>
<accession>A0ABM4DBT0</accession>
<name>A0ABM4DBT0_HYDVU</name>
<reference evidence="3" key="1">
    <citation type="submission" date="2025-08" db="UniProtKB">
        <authorList>
            <consortium name="RefSeq"/>
        </authorList>
    </citation>
    <scope>IDENTIFICATION</scope>
</reference>
<sequence length="470" mass="53795">MQLWNILLIQHVYALEVFLNINFETIVFQVEKEYLSLTFGAGYFKNKTHLADLKSKKLLFLAKALSSAGKFYLRFGGTAEDFINFKPNEIYYNKTEIDILMNFLNETSWRLIFGLNVLNRYPNGNWDSSNTKTLLEYIVHMNYNVNFELGNEFDLFPDHLNFTLKPVQYAADFKMLRKIINEVFKQKQIKLFGPDVATLNRYNLFQTFLKSIEEGILDGVTFHHYYSSSDDINPENFTKIKYLDSFIDYGLEAVSIVKKSLSHWFRIPQVWIGETSSTYGGGSKNAGNSFAAGFLWLDKLGLAAQMGISVVLRQSFKGGKYSLVDADFNPTPDYWSSLLYKRLVGQKVLNLTGFLEHGRDIRMYAHCTNTKNDVYKSGSVVLIVININVKENATINFKNNTISVEQYLLTPSNGKIKDKIVSLNGRVLEMNNETSLPVLNPINSNFPLHIPPLSYGFFVLTNSYAKVCRC</sequence>
<keyword evidence="2" id="KW-1185">Reference proteome</keyword>
<evidence type="ECO:0000313" key="2">
    <source>
        <dbReference type="Proteomes" id="UP001652625"/>
    </source>
</evidence>
<dbReference type="PANTHER" id="PTHR46145">
    <property type="entry name" value="HEPARANASE"/>
    <property type="match status" value="1"/>
</dbReference>
<dbReference type="Pfam" id="PF03662">
    <property type="entry name" value="Glyco_hydro_79n"/>
    <property type="match status" value="1"/>
</dbReference>
<evidence type="ECO:0000313" key="3">
    <source>
        <dbReference type="RefSeq" id="XP_065671829.1"/>
    </source>
</evidence>
<dbReference type="PANTHER" id="PTHR46145:SF4">
    <property type="entry name" value="HEPARANASE"/>
    <property type="match status" value="1"/>
</dbReference>